<dbReference type="KEGG" id="dci:113472666"/>
<sequence length="171" mass="18791">ITSIIKQGVDILKRLYMSKNENIRVRALVGLCKLGSMGGSDASIRPFADGSTRKLAEACRRFLVNPARDPDIRRWAAEGLAYLTLDAEVKEALIEDKPALAALVDVASSGKPACTYGVVTTLVNLCNAYDKQEIIPEMIELAKFAKHHIPEDHELDDPDFVTKRLLVLGKS</sequence>
<dbReference type="Proteomes" id="UP000079169">
    <property type="component" value="Unplaced"/>
</dbReference>
<feature type="non-terminal residue" evidence="4">
    <location>
        <position position="1"/>
    </location>
</feature>
<dbReference type="InterPro" id="IPR016024">
    <property type="entry name" value="ARM-type_fold"/>
</dbReference>
<organism evidence="3 4">
    <name type="scientific">Diaphorina citri</name>
    <name type="common">Asian citrus psyllid</name>
    <dbReference type="NCBI Taxonomy" id="121845"/>
    <lineage>
        <taxon>Eukaryota</taxon>
        <taxon>Metazoa</taxon>
        <taxon>Ecdysozoa</taxon>
        <taxon>Arthropoda</taxon>
        <taxon>Hexapoda</taxon>
        <taxon>Insecta</taxon>
        <taxon>Pterygota</taxon>
        <taxon>Neoptera</taxon>
        <taxon>Paraneoptera</taxon>
        <taxon>Hemiptera</taxon>
        <taxon>Sternorrhyncha</taxon>
        <taxon>Psylloidea</taxon>
        <taxon>Psyllidae</taxon>
        <taxon>Diaphorininae</taxon>
        <taxon>Diaphorina</taxon>
    </lineage>
</organism>
<evidence type="ECO:0000256" key="2">
    <source>
        <dbReference type="ARBA" id="ARBA00022490"/>
    </source>
</evidence>
<comment type="subcellular location">
    <subcellularLocation>
        <location evidence="1">Cytoplasm</location>
    </subcellularLocation>
</comment>
<evidence type="ECO:0000313" key="4">
    <source>
        <dbReference type="RefSeq" id="XP_026688271.1"/>
    </source>
</evidence>
<dbReference type="AlphaFoldDB" id="A0A3Q0JIP7"/>
<dbReference type="PANTHER" id="PTHR45994">
    <property type="entry name" value="FI21225P1"/>
    <property type="match status" value="1"/>
</dbReference>
<gene>
    <name evidence="4" type="primary">LOC113472666</name>
</gene>
<name>A0A3Q0JIP7_DIACI</name>
<evidence type="ECO:0000313" key="3">
    <source>
        <dbReference type="Proteomes" id="UP000079169"/>
    </source>
</evidence>
<dbReference type="GO" id="GO:0051879">
    <property type="term" value="F:Hsp90 protein binding"/>
    <property type="evidence" value="ECO:0007669"/>
    <property type="project" value="TreeGrafter"/>
</dbReference>
<dbReference type="PANTHER" id="PTHR45994:SF1">
    <property type="entry name" value="FI21225P1"/>
    <property type="match status" value="1"/>
</dbReference>
<dbReference type="STRING" id="121845.A0A3Q0JIP7"/>
<dbReference type="InterPro" id="IPR011989">
    <property type="entry name" value="ARM-like"/>
</dbReference>
<dbReference type="GO" id="GO:0005737">
    <property type="term" value="C:cytoplasm"/>
    <property type="evidence" value="ECO:0007669"/>
    <property type="project" value="UniProtKB-SubCell"/>
</dbReference>
<keyword evidence="2" id="KW-0963">Cytoplasm</keyword>
<reference evidence="4" key="1">
    <citation type="submission" date="2025-08" db="UniProtKB">
        <authorList>
            <consortium name="RefSeq"/>
        </authorList>
    </citation>
    <scope>IDENTIFICATION</scope>
</reference>
<proteinExistence type="predicted"/>
<dbReference type="SUPFAM" id="SSF48371">
    <property type="entry name" value="ARM repeat"/>
    <property type="match status" value="1"/>
</dbReference>
<dbReference type="PaxDb" id="121845-A0A3Q0JIP7"/>
<evidence type="ECO:0000256" key="1">
    <source>
        <dbReference type="ARBA" id="ARBA00004496"/>
    </source>
</evidence>
<dbReference type="GeneID" id="113472666"/>
<keyword evidence="3" id="KW-1185">Reference proteome</keyword>
<dbReference type="RefSeq" id="XP_026688271.1">
    <property type="nucleotide sequence ID" value="XM_026832470.1"/>
</dbReference>
<accession>A0A3Q0JIP7</accession>
<protein>
    <submittedName>
        <fullName evidence="4">Protein unc-45 homolog B-like</fullName>
    </submittedName>
</protein>
<dbReference type="Gene3D" id="1.25.10.10">
    <property type="entry name" value="Leucine-rich Repeat Variant"/>
    <property type="match status" value="2"/>
</dbReference>